<feature type="compositionally biased region" description="Low complexity" evidence="1">
    <location>
        <begin position="45"/>
        <end position="64"/>
    </location>
</feature>
<gene>
    <name evidence="2" type="ORF">GUJ93_ZPchr0009g191</name>
</gene>
<dbReference type="Proteomes" id="UP000729402">
    <property type="component" value="Unassembled WGS sequence"/>
</dbReference>
<proteinExistence type="predicted"/>
<evidence type="ECO:0000313" key="3">
    <source>
        <dbReference type="Proteomes" id="UP000729402"/>
    </source>
</evidence>
<dbReference type="PANTHER" id="PTHR35167">
    <property type="entry name" value="OS05G0216466 PROTEIN"/>
    <property type="match status" value="1"/>
</dbReference>
<keyword evidence="3" id="KW-1185">Reference proteome</keyword>
<feature type="region of interest" description="Disordered" evidence="1">
    <location>
        <begin position="43"/>
        <end position="64"/>
    </location>
</feature>
<dbReference type="EMBL" id="JAAALK010000289">
    <property type="protein sequence ID" value="KAG8050401.1"/>
    <property type="molecule type" value="Genomic_DNA"/>
</dbReference>
<comment type="caution">
    <text evidence="2">The sequence shown here is derived from an EMBL/GenBank/DDBJ whole genome shotgun (WGS) entry which is preliminary data.</text>
</comment>
<evidence type="ECO:0000256" key="1">
    <source>
        <dbReference type="SAM" id="MobiDB-lite"/>
    </source>
</evidence>
<accession>A0A8J5V7R5</accession>
<dbReference type="PANTHER" id="PTHR35167:SF3">
    <property type="entry name" value="OS05G0216466 PROTEIN"/>
    <property type="match status" value="1"/>
</dbReference>
<reference evidence="2" key="1">
    <citation type="journal article" date="2021" name="bioRxiv">
        <title>Whole Genome Assembly and Annotation of Northern Wild Rice, Zizania palustris L., Supports a Whole Genome Duplication in the Zizania Genus.</title>
        <authorList>
            <person name="Haas M."/>
            <person name="Kono T."/>
            <person name="Macchietto M."/>
            <person name="Millas R."/>
            <person name="McGilp L."/>
            <person name="Shao M."/>
            <person name="Duquette J."/>
            <person name="Hirsch C.N."/>
            <person name="Kimball J."/>
        </authorList>
    </citation>
    <scope>NUCLEOTIDE SEQUENCE</scope>
    <source>
        <tissue evidence="2">Fresh leaf tissue</tissue>
    </source>
</reference>
<reference evidence="2" key="2">
    <citation type="submission" date="2021-02" db="EMBL/GenBank/DDBJ databases">
        <authorList>
            <person name="Kimball J.A."/>
            <person name="Haas M.W."/>
            <person name="Macchietto M."/>
            <person name="Kono T."/>
            <person name="Duquette J."/>
            <person name="Shao M."/>
        </authorList>
    </citation>
    <scope>NUCLEOTIDE SEQUENCE</scope>
    <source>
        <tissue evidence="2">Fresh leaf tissue</tissue>
    </source>
</reference>
<sequence>MVEPKPEEEAVPSPWRGWNFSARELEVAEQLVLLSESFGTSACRTATTSSELSPSAPPASRSSSLLSVIATPPAAAPAFLPPQLQATGAVKTVKDEQAPPRAPPRAAPTRYRLITEIYQETKEIKGCNELQGGGRGRRRRGVDEI</sequence>
<evidence type="ECO:0000313" key="2">
    <source>
        <dbReference type="EMBL" id="KAG8050401.1"/>
    </source>
</evidence>
<dbReference type="AlphaFoldDB" id="A0A8J5V7R5"/>
<protein>
    <submittedName>
        <fullName evidence="2">Uncharacterized protein</fullName>
    </submittedName>
</protein>
<name>A0A8J5V7R5_ZIZPA</name>
<organism evidence="2 3">
    <name type="scientific">Zizania palustris</name>
    <name type="common">Northern wild rice</name>
    <dbReference type="NCBI Taxonomy" id="103762"/>
    <lineage>
        <taxon>Eukaryota</taxon>
        <taxon>Viridiplantae</taxon>
        <taxon>Streptophyta</taxon>
        <taxon>Embryophyta</taxon>
        <taxon>Tracheophyta</taxon>
        <taxon>Spermatophyta</taxon>
        <taxon>Magnoliopsida</taxon>
        <taxon>Liliopsida</taxon>
        <taxon>Poales</taxon>
        <taxon>Poaceae</taxon>
        <taxon>BOP clade</taxon>
        <taxon>Oryzoideae</taxon>
        <taxon>Oryzeae</taxon>
        <taxon>Zizaniinae</taxon>
        <taxon>Zizania</taxon>
    </lineage>
</organism>